<dbReference type="Pfam" id="PF03388">
    <property type="entry name" value="Lectin_leg-like"/>
    <property type="match status" value="1"/>
</dbReference>
<keyword evidence="5" id="KW-1185">Reference proteome</keyword>
<proteinExistence type="predicted"/>
<evidence type="ECO:0000313" key="5">
    <source>
        <dbReference type="Proteomes" id="UP000095358"/>
    </source>
</evidence>
<reference evidence="5" key="1">
    <citation type="journal article" date="2016" name="Genome Announc.">
        <title>Genome sequences of three species of Hanseniaspora isolated from spontaneous wine fermentations.</title>
        <authorList>
            <person name="Sternes P.R."/>
            <person name="Lee D."/>
            <person name="Kutyna D.R."/>
            <person name="Borneman A.R."/>
        </authorList>
    </citation>
    <scope>NUCLEOTIDE SEQUENCE [LARGE SCALE GENOMIC DNA]</scope>
    <source>
        <strain evidence="5">AWRI3580</strain>
    </source>
</reference>
<dbReference type="Proteomes" id="UP000095358">
    <property type="component" value="Unassembled WGS sequence"/>
</dbReference>
<dbReference type="OrthoDB" id="10265193at2759"/>
<gene>
    <name evidence="4" type="ORF">AWRI3580_g2062</name>
</gene>
<feature type="signal peptide" evidence="2">
    <location>
        <begin position="1"/>
        <end position="23"/>
    </location>
</feature>
<organism evidence="4 5">
    <name type="scientific">Hanseniaspora uvarum</name>
    <name type="common">Yeast</name>
    <name type="synonym">Kloeckera apiculata</name>
    <dbReference type="NCBI Taxonomy" id="29833"/>
    <lineage>
        <taxon>Eukaryota</taxon>
        <taxon>Fungi</taxon>
        <taxon>Dikarya</taxon>
        <taxon>Ascomycota</taxon>
        <taxon>Saccharomycotina</taxon>
        <taxon>Saccharomycetes</taxon>
        <taxon>Saccharomycodales</taxon>
        <taxon>Saccharomycodaceae</taxon>
        <taxon>Hanseniaspora</taxon>
    </lineage>
</organism>
<dbReference type="InterPro" id="IPR013320">
    <property type="entry name" value="ConA-like_dom_sf"/>
</dbReference>
<evidence type="ECO:0000256" key="2">
    <source>
        <dbReference type="SAM" id="SignalP"/>
    </source>
</evidence>
<dbReference type="STRING" id="29833.A0A1E5RRQ6"/>
<feature type="chain" id="PRO_5009184856" evidence="2">
    <location>
        <begin position="24"/>
        <end position="463"/>
    </location>
</feature>
<evidence type="ECO:0000256" key="1">
    <source>
        <dbReference type="SAM" id="Phobius"/>
    </source>
</evidence>
<dbReference type="PROSITE" id="PS51257">
    <property type="entry name" value="PROKAR_LIPOPROTEIN"/>
    <property type="match status" value="1"/>
</dbReference>
<feature type="transmembrane region" description="Helical" evidence="1">
    <location>
        <begin position="428"/>
        <end position="451"/>
    </location>
</feature>
<dbReference type="EMBL" id="LPNN01000004">
    <property type="protein sequence ID" value="OEJ89498.1"/>
    <property type="molecule type" value="Genomic_DNA"/>
</dbReference>
<dbReference type="PROSITE" id="PS51328">
    <property type="entry name" value="L_LECTIN_LIKE"/>
    <property type="match status" value="1"/>
</dbReference>
<keyword evidence="1" id="KW-0812">Transmembrane</keyword>
<dbReference type="VEuPathDB" id="FungiDB:AWRI3580_g2062"/>
<dbReference type="AlphaFoldDB" id="A0A1E5RRQ6"/>
<dbReference type="Gene3D" id="2.60.120.200">
    <property type="match status" value="1"/>
</dbReference>
<dbReference type="InterPro" id="IPR005052">
    <property type="entry name" value="Lectin_leg"/>
</dbReference>
<evidence type="ECO:0000259" key="3">
    <source>
        <dbReference type="PROSITE" id="PS51328"/>
    </source>
</evidence>
<dbReference type="GO" id="GO:0016020">
    <property type="term" value="C:membrane"/>
    <property type="evidence" value="ECO:0007669"/>
    <property type="project" value="InterPro"/>
</dbReference>
<name>A0A1E5RRQ6_HANUV</name>
<evidence type="ECO:0000313" key="4">
    <source>
        <dbReference type="EMBL" id="OEJ89498.1"/>
    </source>
</evidence>
<accession>A0A1E5RRQ6</accession>
<comment type="caution">
    <text evidence="4">The sequence shown here is derived from an EMBL/GenBank/DDBJ whole genome shotgun (WGS) entry which is preliminary data.</text>
</comment>
<keyword evidence="1" id="KW-0472">Membrane</keyword>
<sequence>MILKVSLLYPIISLLACISFGHGNTHSSANDDDDYKHLNTIYSLPDLLANNKLANNKDKGLPNYEFQNTELLDGRIVLNYNELGGGMLSKSGKHFKQSDSFAIEYTIRNLANLADKPKDNSLFDSTDNFAFFLADDLNKIDDLIINESNINKLAFNGILLYLDAKDKYGGELKFIMNDGASKYSTMNDLYQNSIGSCLINYYEDSSIPITIRLNYDASQHLLSVQVDNKICLQTRSVNLNSFDNGKIYKIATTSSGLTKSNSKFEVLKLNFFDSLIQDSYLPNIKSMPQPKILNKIVNKDTGDVVYQEIDKLSDSDINLLKLYKKLNTIEGKVIANDNVDLFKKVERLEDLSIKQFKQIEKLLSVIEVLASSSTEGSNILDNSEFKDIVGVNEKLEKLLAEQQEWKSSHQYNSKSNSNSDSKVHVDEIIFKLLLWLSPLGVIMLVMVYFTFSIKREIGKQKLL</sequence>
<protein>
    <submittedName>
        <fullName evidence="4">Protein EMP47</fullName>
    </submittedName>
</protein>
<keyword evidence="1" id="KW-1133">Transmembrane helix</keyword>
<keyword evidence="2" id="KW-0732">Signal</keyword>
<feature type="domain" description="L-type lectin-like" evidence="3">
    <location>
        <begin position="34"/>
        <end position="274"/>
    </location>
</feature>
<dbReference type="SUPFAM" id="SSF49899">
    <property type="entry name" value="Concanavalin A-like lectins/glucanases"/>
    <property type="match status" value="1"/>
</dbReference>